<reference evidence="1 2" key="1">
    <citation type="submission" date="2015-12" db="EMBL/GenBank/DDBJ databases">
        <title>Draft genome sequence of the thermoanaerobe Thermotalea metallivorans, an isolate from the runoff channel of the Great Artesian Basin, Australia.</title>
        <authorList>
            <person name="Patel B.K."/>
        </authorList>
    </citation>
    <scope>NUCLEOTIDE SEQUENCE [LARGE SCALE GENOMIC DNA]</scope>
    <source>
        <strain evidence="1 2">B2-1</strain>
    </source>
</reference>
<dbReference type="RefSeq" id="WP_157064847.1">
    <property type="nucleotide sequence ID" value="NZ_LOEE01000003.1"/>
</dbReference>
<dbReference type="AlphaFoldDB" id="A0A140LEG2"/>
<sequence>MPYTVADESVVVINSGPMKAGNRPEGKTGRTLHLITVGYRIIENEQKNNEFCFTSIVLLSLGVVSYADNTELTGDIKPFAESDCPYGTHQMYSGGQERVLDPTHSYVIIDGGYYTCSKCGAVFVCTGYPHSGGPIAYHIFDSEIKFIGGHMGEKEF</sequence>
<dbReference type="Proteomes" id="UP000070456">
    <property type="component" value="Unassembled WGS sequence"/>
</dbReference>
<dbReference type="EMBL" id="LOEE01000003">
    <property type="protein sequence ID" value="KXG78937.1"/>
    <property type="molecule type" value="Genomic_DNA"/>
</dbReference>
<comment type="caution">
    <text evidence="1">The sequence shown here is derived from an EMBL/GenBank/DDBJ whole genome shotgun (WGS) entry which is preliminary data.</text>
</comment>
<keyword evidence="2" id="KW-1185">Reference proteome</keyword>
<protein>
    <submittedName>
        <fullName evidence="1">Uncharacterized protein</fullName>
    </submittedName>
</protein>
<evidence type="ECO:0000313" key="1">
    <source>
        <dbReference type="EMBL" id="KXG78937.1"/>
    </source>
</evidence>
<organism evidence="1 2">
    <name type="scientific">Thermotalea metallivorans</name>
    <dbReference type="NCBI Taxonomy" id="520762"/>
    <lineage>
        <taxon>Bacteria</taxon>
        <taxon>Bacillati</taxon>
        <taxon>Bacillota</taxon>
        <taxon>Clostridia</taxon>
        <taxon>Peptostreptococcales</taxon>
        <taxon>Thermotaleaceae</taxon>
        <taxon>Thermotalea</taxon>
    </lineage>
</organism>
<dbReference type="STRING" id="520762.AN619_00970"/>
<accession>A0A140LEG2</accession>
<proteinExistence type="predicted"/>
<dbReference type="OrthoDB" id="2972109at2"/>
<gene>
    <name evidence="1" type="ORF">AN619_00970</name>
</gene>
<evidence type="ECO:0000313" key="2">
    <source>
        <dbReference type="Proteomes" id="UP000070456"/>
    </source>
</evidence>
<name>A0A140LEG2_9FIRM</name>